<sequence>MSSWVKGTLVEALESTTQQAKARHDLVNAAYRSQMDSNSHLGKGR</sequence>
<comment type="caution">
    <text evidence="1">The sequence shown here is derived from an EMBL/GenBank/DDBJ whole genome shotgun (WGS) entry which is preliminary data.</text>
</comment>
<dbReference type="AlphaFoldDB" id="A0A0D8HJS1"/>
<proteinExistence type="predicted"/>
<keyword evidence="2" id="KW-1185">Reference proteome</keyword>
<gene>
    <name evidence="1" type="ORF">AXFE_09460</name>
</gene>
<evidence type="ECO:0000313" key="2">
    <source>
        <dbReference type="Proteomes" id="UP000032360"/>
    </source>
</evidence>
<protein>
    <submittedName>
        <fullName evidence="1">Uncharacterized protein</fullName>
    </submittedName>
</protein>
<name>A0A0D8HJS1_9ACTN</name>
<evidence type="ECO:0000313" key="1">
    <source>
        <dbReference type="EMBL" id="KJF18200.1"/>
    </source>
</evidence>
<dbReference type="Proteomes" id="UP000032360">
    <property type="component" value="Unassembled WGS sequence"/>
</dbReference>
<organism evidence="1 2">
    <name type="scientific">Acidithrix ferrooxidans</name>
    <dbReference type="NCBI Taxonomy" id="1280514"/>
    <lineage>
        <taxon>Bacteria</taxon>
        <taxon>Bacillati</taxon>
        <taxon>Actinomycetota</taxon>
        <taxon>Acidimicrobiia</taxon>
        <taxon>Acidimicrobiales</taxon>
        <taxon>Acidimicrobiaceae</taxon>
        <taxon>Acidithrix</taxon>
    </lineage>
</organism>
<reference evidence="1 2" key="1">
    <citation type="submission" date="2015-01" db="EMBL/GenBank/DDBJ databases">
        <title>Draft genome of the acidophilic iron oxidizer Acidithrix ferrooxidans strain Py-F3.</title>
        <authorList>
            <person name="Poehlein A."/>
            <person name="Eisen S."/>
            <person name="Schloemann M."/>
            <person name="Johnson B.D."/>
            <person name="Daniel R."/>
            <person name="Muehling M."/>
        </authorList>
    </citation>
    <scope>NUCLEOTIDE SEQUENCE [LARGE SCALE GENOMIC DNA]</scope>
    <source>
        <strain evidence="1 2">Py-F3</strain>
    </source>
</reference>
<dbReference type="EMBL" id="JXYS01000023">
    <property type="protein sequence ID" value="KJF18200.1"/>
    <property type="molecule type" value="Genomic_DNA"/>
</dbReference>
<accession>A0A0D8HJS1</accession>